<gene>
    <name evidence="1" type="ORF">S12H4_60331</name>
</gene>
<accession>X1UX36</accession>
<reference evidence="1" key="1">
    <citation type="journal article" date="2014" name="Front. Microbiol.">
        <title>High frequency of phylogenetically diverse reductive dehalogenase-homologous genes in deep subseafloor sedimentary metagenomes.</title>
        <authorList>
            <person name="Kawai M."/>
            <person name="Futagami T."/>
            <person name="Toyoda A."/>
            <person name="Takaki Y."/>
            <person name="Nishi S."/>
            <person name="Hori S."/>
            <person name="Arai W."/>
            <person name="Tsubouchi T."/>
            <person name="Morono Y."/>
            <person name="Uchiyama I."/>
            <person name="Ito T."/>
            <person name="Fujiyama A."/>
            <person name="Inagaki F."/>
            <person name="Takami H."/>
        </authorList>
    </citation>
    <scope>NUCLEOTIDE SEQUENCE</scope>
    <source>
        <strain evidence="1">Expedition CK06-06</strain>
    </source>
</reference>
<organism evidence="1">
    <name type="scientific">marine sediment metagenome</name>
    <dbReference type="NCBI Taxonomy" id="412755"/>
    <lineage>
        <taxon>unclassified sequences</taxon>
        <taxon>metagenomes</taxon>
        <taxon>ecological metagenomes</taxon>
    </lineage>
</organism>
<comment type="caution">
    <text evidence="1">The sequence shown here is derived from an EMBL/GenBank/DDBJ whole genome shotgun (WGS) entry which is preliminary data.</text>
</comment>
<name>X1UX36_9ZZZZ</name>
<sequence length="51" mass="5835">MENAEREANSLKKEAGLQAKEEAYNIKRDAEIEIKQKESIEYIVSSIAYCV</sequence>
<feature type="non-terminal residue" evidence="1">
    <location>
        <position position="51"/>
    </location>
</feature>
<protein>
    <submittedName>
        <fullName evidence="1">Uncharacterized protein</fullName>
    </submittedName>
</protein>
<evidence type="ECO:0000313" key="1">
    <source>
        <dbReference type="EMBL" id="GAJ22019.1"/>
    </source>
</evidence>
<proteinExistence type="predicted"/>
<dbReference type="AlphaFoldDB" id="X1UX36"/>
<dbReference type="EMBL" id="BARW01039679">
    <property type="protein sequence ID" value="GAJ22019.1"/>
    <property type="molecule type" value="Genomic_DNA"/>
</dbReference>